<dbReference type="InterPro" id="IPR000182">
    <property type="entry name" value="GNAT_dom"/>
</dbReference>
<reference evidence="2" key="1">
    <citation type="submission" date="2023-10" db="EMBL/GenBank/DDBJ databases">
        <authorList>
            <person name="Hackl T."/>
        </authorList>
    </citation>
    <scope>NUCLEOTIDE SEQUENCE</scope>
</reference>
<dbReference type="CDD" id="cd04301">
    <property type="entry name" value="NAT_SF"/>
    <property type="match status" value="1"/>
</dbReference>
<dbReference type="AlphaFoldDB" id="A0AAI8YQF1"/>
<sequence length="237" mass="26568">MASKHAWKVDLVPWDHSSPEHVERMYDQRVACGWRADEVASWVEYAKKGGRIFYWVLFSDALPDREVLLKKHVEDYPKEAQPLRDTAPEIRLVPREPTAKEFIPIGHVALDIHSAEDDASLGLPSPGTVWIHGLYISYALQGGGYGTGAMSKVEALAAQEPMNATTTALDTVSKETVDDPDIVRALNEELTSPVTSKEGWYRRQGYEVYKKGIGYTFRTKAGRSIDLIVSYMRKTLG</sequence>
<keyword evidence="3" id="KW-1185">Reference proteome</keyword>
<dbReference type="Gene3D" id="3.40.630.30">
    <property type="match status" value="1"/>
</dbReference>
<evidence type="ECO:0000259" key="1">
    <source>
        <dbReference type="Pfam" id="PF00583"/>
    </source>
</evidence>
<organism evidence="2 3">
    <name type="scientific">Anthostomella pinea</name>
    <dbReference type="NCBI Taxonomy" id="933095"/>
    <lineage>
        <taxon>Eukaryota</taxon>
        <taxon>Fungi</taxon>
        <taxon>Dikarya</taxon>
        <taxon>Ascomycota</taxon>
        <taxon>Pezizomycotina</taxon>
        <taxon>Sordariomycetes</taxon>
        <taxon>Xylariomycetidae</taxon>
        <taxon>Xylariales</taxon>
        <taxon>Xylariaceae</taxon>
        <taxon>Anthostomella</taxon>
    </lineage>
</organism>
<feature type="domain" description="N-acetyltransferase" evidence="1">
    <location>
        <begin position="100"/>
        <end position="169"/>
    </location>
</feature>
<dbReference type="Proteomes" id="UP001295740">
    <property type="component" value="Unassembled WGS sequence"/>
</dbReference>
<accession>A0AAI8YQF1</accession>
<gene>
    <name evidence="2" type="ORF">KHLLAP_LOCUS14017</name>
</gene>
<evidence type="ECO:0000313" key="3">
    <source>
        <dbReference type="Proteomes" id="UP001295740"/>
    </source>
</evidence>
<evidence type="ECO:0000313" key="2">
    <source>
        <dbReference type="EMBL" id="CAJ2513549.1"/>
    </source>
</evidence>
<protein>
    <submittedName>
        <fullName evidence="2">Uu.00g016680.m01.CDS01</fullName>
    </submittedName>
</protein>
<dbReference type="Pfam" id="PF00583">
    <property type="entry name" value="Acetyltransf_1"/>
    <property type="match status" value="1"/>
</dbReference>
<dbReference type="EMBL" id="CAUWAG010000020">
    <property type="protein sequence ID" value="CAJ2513549.1"/>
    <property type="molecule type" value="Genomic_DNA"/>
</dbReference>
<dbReference type="InterPro" id="IPR016181">
    <property type="entry name" value="Acyl_CoA_acyltransferase"/>
</dbReference>
<dbReference type="GO" id="GO:0016747">
    <property type="term" value="F:acyltransferase activity, transferring groups other than amino-acyl groups"/>
    <property type="evidence" value="ECO:0007669"/>
    <property type="project" value="InterPro"/>
</dbReference>
<proteinExistence type="predicted"/>
<comment type="caution">
    <text evidence="2">The sequence shown here is derived from an EMBL/GenBank/DDBJ whole genome shotgun (WGS) entry which is preliminary data.</text>
</comment>
<dbReference type="SUPFAM" id="SSF55729">
    <property type="entry name" value="Acyl-CoA N-acyltransferases (Nat)"/>
    <property type="match status" value="1"/>
</dbReference>
<name>A0AAI8YQF1_9PEZI</name>